<comment type="caution">
    <text evidence="2">The sequence shown here is derived from an EMBL/GenBank/DDBJ whole genome shotgun (WGS) entry which is preliminary data.</text>
</comment>
<dbReference type="PANTHER" id="PTHR34153">
    <property type="entry name" value="SI:CH211-262H13.3-RELATED-RELATED"/>
    <property type="match status" value="1"/>
</dbReference>
<keyword evidence="3" id="KW-1185">Reference proteome</keyword>
<reference evidence="3" key="1">
    <citation type="submission" date="2023-01" db="EMBL/GenBank/DDBJ databases">
        <title>Key to firefly adult light organ development and bioluminescence: homeobox transcription factors regulate luciferase expression and transportation to peroxisome.</title>
        <authorList>
            <person name="Fu X."/>
        </authorList>
    </citation>
    <scope>NUCLEOTIDE SEQUENCE [LARGE SCALE GENOMIC DNA]</scope>
</reference>
<dbReference type="EMBL" id="JARPUR010000002">
    <property type="protein sequence ID" value="KAK4882467.1"/>
    <property type="molecule type" value="Genomic_DNA"/>
</dbReference>
<protein>
    <recommendedName>
        <fullName evidence="4">DUF4806 domain-containing protein</fullName>
    </recommendedName>
</protein>
<evidence type="ECO:0000313" key="2">
    <source>
        <dbReference type="EMBL" id="KAK4882467.1"/>
    </source>
</evidence>
<feature type="region of interest" description="Disordered" evidence="1">
    <location>
        <begin position="356"/>
        <end position="381"/>
    </location>
</feature>
<dbReference type="PANTHER" id="PTHR34153:SF2">
    <property type="entry name" value="SI:CH211-262H13.3-RELATED"/>
    <property type="match status" value="1"/>
</dbReference>
<sequence>MYAGVGFEKRESFVVPHIWTVENKHCYWPKRINSKFDLMVIECVPPKSSWVLHKLKKILFTCDSYKEAQTRLDECIKLSTDSSGGTQDALIKNALPEVVIWNSPAHTDTETIHSTSSRTNTPLGSGISSGLSRSTRTSSIFEENIIRRLSSIEEEVQQQSMMTHQILRLLSQNETANILRPKNLPQFPIKKKANFKLLENVIAEPAAKNYLKQRLAALGGVSVRNATNNMLKFLLSNKLAKRFNWAGNNGKESFKVTKCAEVIRCYKIERLASFCKIPEETKQCSSKDAENVCDLSRKDKTDDDIERVYSPCDDSDANKDYQPSSSSNQSVEEENIPKKEGLCILSRLLRPEYENVEKSNNQEVENIEDNDNYETSNLTKV</sequence>
<evidence type="ECO:0000256" key="1">
    <source>
        <dbReference type="SAM" id="MobiDB-lite"/>
    </source>
</evidence>
<proteinExistence type="predicted"/>
<evidence type="ECO:0000313" key="3">
    <source>
        <dbReference type="Proteomes" id="UP001353858"/>
    </source>
</evidence>
<accession>A0AAN7SI51</accession>
<name>A0AAN7SI51_9COLE</name>
<gene>
    <name evidence="2" type="ORF">RN001_005786</name>
</gene>
<evidence type="ECO:0008006" key="4">
    <source>
        <dbReference type="Google" id="ProtNLM"/>
    </source>
</evidence>
<feature type="compositionally biased region" description="Polar residues" evidence="1">
    <location>
        <begin position="112"/>
        <end position="122"/>
    </location>
</feature>
<organism evidence="2 3">
    <name type="scientific">Aquatica leii</name>
    <dbReference type="NCBI Taxonomy" id="1421715"/>
    <lineage>
        <taxon>Eukaryota</taxon>
        <taxon>Metazoa</taxon>
        <taxon>Ecdysozoa</taxon>
        <taxon>Arthropoda</taxon>
        <taxon>Hexapoda</taxon>
        <taxon>Insecta</taxon>
        <taxon>Pterygota</taxon>
        <taxon>Neoptera</taxon>
        <taxon>Endopterygota</taxon>
        <taxon>Coleoptera</taxon>
        <taxon>Polyphaga</taxon>
        <taxon>Elateriformia</taxon>
        <taxon>Elateroidea</taxon>
        <taxon>Lampyridae</taxon>
        <taxon>Luciolinae</taxon>
        <taxon>Aquatica</taxon>
    </lineage>
</organism>
<dbReference type="Proteomes" id="UP001353858">
    <property type="component" value="Unassembled WGS sequence"/>
</dbReference>
<feature type="region of interest" description="Disordered" evidence="1">
    <location>
        <begin position="109"/>
        <end position="131"/>
    </location>
</feature>
<dbReference type="AlphaFoldDB" id="A0AAN7SI51"/>
<feature type="region of interest" description="Disordered" evidence="1">
    <location>
        <begin position="305"/>
        <end position="335"/>
    </location>
</feature>